<evidence type="ECO:0000256" key="3">
    <source>
        <dbReference type="ARBA" id="ARBA00022722"/>
    </source>
</evidence>
<evidence type="ECO:0000256" key="1">
    <source>
        <dbReference type="ARBA" id="ARBA00022679"/>
    </source>
</evidence>
<sequence length="303" mass="34746">MVVREFSDVFSANITSMPLDQDIDFGIDLVLETHPISTLSYHMVLKELGELKEQLQELLEKGFIRPTVLPSGIPVLFVKNKSGTYTVYCDASHILDDVLMQEGRVITYASLQLNHNEKNYPVHDLELDVKNYLYGVSYEVYTDHRSLQYLFNQRDLNLRQRRWLELLKDYVIIILYHPAKANVVADALGRKAESLGSLFIANRLVRLDISEPSRVHARVVDQSSFSEQIKACQYDDLHLLVLRETVLRGDAKVVTIYVNDVLRLQGRLCVPNVDDLRETILDEAHSSGYSNHPGATKIYRDLR</sequence>
<dbReference type="GO" id="GO:0003964">
    <property type="term" value="F:RNA-directed DNA polymerase activity"/>
    <property type="evidence" value="ECO:0007669"/>
    <property type="project" value="UniProtKB-KW"/>
</dbReference>
<dbReference type="GO" id="GO:0016787">
    <property type="term" value="F:hydrolase activity"/>
    <property type="evidence" value="ECO:0007669"/>
    <property type="project" value="UniProtKB-KW"/>
</dbReference>
<gene>
    <name evidence="8" type="primary">LOC107767269</name>
</gene>
<dbReference type="InterPro" id="IPR041373">
    <property type="entry name" value="RT_RNaseH"/>
</dbReference>
<reference evidence="8" key="1">
    <citation type="submission" date="2025-08" db="UniProtKB">
        <authorList>
            <consortium name="RefSeq"/>
        </authorList>
    </citation>
    <scope>IDENTIFICATION</scope>
</reference>
<dbReference type="InterPro" id="IPR043502">
    <property type="entry name" value="DNA/RNA_pol_sf"/>
</dbReference>
<dbReference type="STRING" id="4097.A0A1S3XP22"/>
<dbReference type="InterPro" id="IPR050951">
    <property type="entry name" value="Retrovirus_Pol_polyprotein"/>
</dbReference>
<evidence type="ECO:0000256" key="4">
    <source>
        <dbReference type="ARBA" id="ARBA00022759"/>
    </source>
</evidence>
<dbReference type="PANTHER" id="PTHR37984">
    <property type="entry name" value="PROTEIN CBG26694"/>
    <property type="match status" value="1"/>
</dbReference>
<dbReference type="OrthoDB" id="1227411at2759"/>
<dbReference type="AlphaFoldDB" id="A0A1S3XP22"/>
<evidence type="ECO:0000313" key="8">
    <source>
        <dbReference type="RefSeq" id="XP_016441676.1"/>
    </source>
</evidence>
<evidence type="ECO:0000256" key="6">
    <source>
        <dbReference type="ARBA" id="ARBA00022918"/>
    </source>
</evidence>
<proteinExistence type="predicted"/>
<accession>A0A1S3XP22</accession>
<keyword evidence="2" id="KW-0548">Nucleotidyltransferase</keyword>
<dbReference type="CDD" id="cd09274">
    <property type="entry name" value="RNase_HI_RT_Ty3"/>
    <property type="match status" value="1"/>
</dbReference>
<dbReference type="SUPFAM" id="SSF56672">
    <property type="entry name" value="DNA/RNA polymerases"/>
    <property type="match status" value="2"/>
</dbReference>
<protein>
    <recommendedName>
        <fullName evidence="7">Reverse transcriptase RNase H-like domain-containing protein</fullName>
    </recommendedName>
</protein>
<dbReference type="Gene3D" id="3.10.10.10">
    <property type="entry name" value="HIV Type 1 Reverse Transcriptase, subunit A, domain 1"/>
    <property type="match status" value="1"/>
</dbReference>
<keyword evidence="5" id="KW-0378">Hydrolase</keyword>
<name>A0A1S3XP22_TOBAC</name>
<dbReference type="OMA" id="ANITSMP"/>
<keyword evidence="3" id="KW-0540">Nuclease</keyword>
<dbReference type="GO" id="GO:0004519">
    <property type="term" value="F:endonuclease activity"/>
    <property type="evidence" value="ECO:0007669"/>
    <property type="project" value="UniProtKB-KW"/>
</dbReference>
<dbReference type="PANTHER" id="PTHR37984:SF5">
    <property type="entry name" value="PROTEIN NYNRIN-LIKE"/>
    <property type="match status" value="1"/>
</dbReference>
<dbReference type="PaxDb" id="4097-A0A1S3XP22"/>
<feature type="domain" description="Reverse transcriptase RNase H-like" evidence="7">
    <location>
        <begin position="84"/>
        <end position="170"/>
    </location>
</feature>
<dbReference type="Pfam" id="PF17917">
    <property type="entry name" value="RT_RNaseH"/>
    <property type="match status" value="1"/>
</dbReference>
<evidence type="ECO:0000259" key="7">
    <source>
        <dbReference type="Pfam" id="PF17917"/>
    </source>
</evidence>
<evidence type="ECO:0000256" key="2">
    <source>
        <dbReference type="ARBA" id="ARBA00022695"/>
    </source>
</evidence>
<organism evidence="8">
    <name type="scientific">Nicotiana tabacum</name>
    <name type="common">Common tobacco</name>
    <dbReference type="NCBI Taxonomy" id="4097"/>
    <lineage>
        <taxon>Eukaryota</taxon>
        <taxon>Viridiplantae</taxon>
        <taxon>Streptophyta</taxon>
        <taxon>Embryophyta</taxon>
        <taxon>Tracheophyta</taxon>
        <taxon>Spermatophyta</taxon>
        <taxon>Magnoliopsida</taxon>
        <taxon>eudicotyledons</taxon>
        <taxon>Gunneridae</taxon>
        <taxon>Pentapetalae</taxon>
        <taxon>asterids</taxon>
        <taxon>lamiids</taxon>
        <taxon>Solanales</taxon>
        <taxon>Solanaceae</taxon>
        <taxon>Nicotianoideae</taxon>
        <taxon>Nicotianeae</taxon>
        <taxon>Nicotiana</taxon>
    </lineage>
</organism>
<dbReference type="KEGG" id="nta:107767269"/>
<evidence type="ECO:0000256" key="5">
    <source>
        <dbReference type="ARBA" id="ARBA00022801"/>
    </source>
</evidence>
<dbReference type="RefSeq" id="XP_016441676.1">
    <property type="nucleotide sequence ID" value="XM_016586190.1"/>
</dbReference>
<keyword evidence="4" id="KW-0255">Endonuclease</keyword>
<keyword evidence="1" id="KW-0808">Transferase</keyword>
<keyword evidence="6" id="KW-0695">RNA-directed DNA polymerase</keyword>